<organism evidence="1 2">
    <name type="scientific">Bradyrhizobium quebecense</name>
    <dbReference type="NCBI Taxonomy" id="2748629"/>
    <lineage>
        <taxon>Bacteria</taxon>
        <taxon>Pseudomonadati</taxon>
        <taxon>Pseudomonadota</taxon>
        <taxon>Alphaproteobacteria</taxon>
        <taxon>Hyphomicrobiales</taxon>
        <taxon>Nitrobacteraceae</taxon>
        <taxon>Bradyrhizobium</taxon>
    </lineage>
</organism>
<sequence>MAIIDPICLIDDHSLTISSGKGADGQSLAAQVLTLKPTEDPMSIRSTILATAFTLASLGASLGPAEARGLRPIEAQSIHLGDVSGVAYYTVEPDGYRVVTTLSQGEAGTPVRFVSVLAPGQRALLSTPNQAGAVEISRNGDSLTVRKSGTLSN</sequence>
<gene>
    <name evidence="1" type="ORF">J4P68_0028400</name>
</gene>
<reference evidence="1 2" key="1">
    <citation type="journal article" date="2021" name="Int. J. Syst. Evol. Microbiol.">
        <title>Bradyrhizobium septentrionale sp. nov. (sv. septentrionale) and Bradyrhizobium quebecense sp. nov. (sv. septentrionale) associated with legumes native to Canada possess rearranged symbiosis genes and numerous insertion sequences.</title>
        <authorList>
            <person name="Bromfield E.S.P."/>
            <person name="Cloutier S."/>
        </authorList>
    </citation>
    <scope>NUCLEOTIDE SEQUENCE [LARGE SCALE GENOMIC DNA]</scope>
    <source>
        <strain evidence="1 2">12S5</strain>
    </source>
</reference>
<proteinExistence type="predicted"/>
<protein>
    <submittedName>
        <fullName evidence="1">Uncharacterized protein</fullName>
    </submittedName>
</protein>
<evidence type="ECO:0000313" key="2">
    <source>
        <dbReference type="Proteomes" id="UP000692816"/>
    </source>
</evidence>
<name>A0ACD3V4L2_9BRAD</name>
<dbReference type="Proteomes" id="UP000692816">
    <property type="component" value="Chromosome"/>
</dbReference>
<accession>A0ACD3V4L2</accession>
<dbReference type="EMBL" id="CP088282">
    <property type="protein sequence ID" value="UGY01020.1"/>
    <property type="molecule type" value="Genomic_DNA"/>
</dbReference>
<keyword evidence="2" id="KW-1185">Reference proteome</keyword>
<evidence type="ECO:0000313" key="1">
    <source>
        <dbReference type="EMBL" id="UGY01020.1"/>
    </source>
</evidence>